<evidence type="ECO:0000313" key="6">
    <source>
        <dbReference type="EMBL" id="EAV47249.1"/>
    </source>
</evidence>
<keyword evidence="3" id="KW-0378">Hydrolase</keyword>
<protein>
    <submittedName>
        <fullName evidence="6">Nuclease (SNase-like) protein</fullName>
    </submittedName>
</protein>
<comment type="caution">
    <text evidence="6">The sequence shown here is derived from an EMBL/GenBank/DDBJ whole genome shotgun (WGS) entry which is preliminary data.</text>
</comment>
<dbReference type="InterPro" id="IPR016071">
    <property type="entry name" value="Staphylococal_nuclease_OB-fold"/>
</dbReference>
<evidence type="ECO:0000256" key="4">
    <source>
        <dbReference type="SAM" id="SignalP"/>
    </source>
</evidence>
<dbReference type="SUPFAM" id="SSF50199">
    <property type="entry name" value="Staphylococcal nuclease"/>
    <property type="match status" value="1"/>
</dbReference>
<dbReference type="PANTHER" id="PTHR12302:SF3">
    <property type="entry name" value="SERINE_THREONINE-PROTEIN KINASE 31"/>
    <property type="match status" value="1"/>
</dbReference>
<name>A0P6T9_9PROT</name>
<dbReference type="PROSITE" id="PS50830">
    <property type="entry name" value="TNASE_3"/>
    <property type="match status" value="1"/>
</dbReference>
<feature type="signal peptide" evidence="4">
    <location>
        <begin position="1"/>
        <end position="20"/>
    </location>
</feature>
<evidence type="ECO:0000259" key="5">
    <source>
        <dbReference type="PROSITE" id="PS50830"/>
    </source>
</evidence>
<keyword evidence="2" id="KW-0255">Endonuclease</keyword>
<evidence type="ECO:0000256" key="2">
    <source>
        <dbReference type="ARBA" id="ARBA00022759"/>
    </source>
</evidence>
<evidence type="ECO:0000313" key="7">
    <source>
        <dbReference type="Proteomes" id="UP000054262"/>
    </source>
</evidence>
<organism evidence="6 7">
    <name type="scientific">Methylophilales bacterium HTCC2181</name>
    <dbReference type="NCBI Taxonomy" id="383631"/>
    <lineage>
        <taxon>Bacteria</taxon>
        <taxon>Pseudomonadati</taxon>
        <taxon>Pseudomonadota</taxon>
        <taxon>Betaproteobacteria</taxon>
        <taxon>Nitrosomonadales</taxon>
        <taxon>OM43 clade</taxon>
    </lineage>
</organism>
<keyword evidence="7" id="KW-1185">Reference proteome</keyword>
<reference evidence="6 7" key="1">
    <citation type="submission" date="2006-11" db="EMBL/GenBank/DDBJ databases">
        <authorList>
            <person name="Giovannoni S."/>
            <person name="Vergin K."/>
            <person name="Ferriera S."/>
            <person name="Johnson J."/>
            <person name="Kravitz S."/>
            <person name="Beeson K."/>
            <person name="Sutton G."/>
            <person name="Rogers Y.-H."/>
            <person name="Friedman R."/>
            <person name="Frazier M."/>
            <person name="Venter J.C."/>
        </authorList>
    </citation>
    <scope>NUCLEOTIDE SEQUENCE [LARGE SCALE GENOMIC DNA]</scope>
    <source>
        <strain evidence="6 7">HTCC2181</strain>
    </source>
</reference>
<dbReference type="InterPro" id="IPR002071">
    <property type="entry name" value="Thermonucl_AS"/>
</dbReference>
<evidence type="ECO:0000256" key="1">
    <source>
        <dbReference type="ARBA" id="ARBA00022722"/>
    </source>
</evidence>
<dbReference type="Gene3D" id="2.40.50.90">
    <property type="match status" value="1"/>
</dbReference>
<gene>
    <name evidence="6" type="ORF">MB2181_04210</name>
</gene>
<dbReference type="EMBL" id="AAUX01000001">
    <property type="protein sequence ID" value="EAV47249.1"/>
    <property type="molecule type" value="Genomic_DNA"/>
</dbReference>
<dbReference type="InterPro" id="IPR035437">
    <property type="entry name" value="SNase_OB-fold_sf"/>
</dbReference>
<dbReference type="SMART" id="SM00318">
    <property type="entry name" value="SNc"/>
    <property type="match status" value="1"/>
</dbReference>
<evidence type="ECO:0000256" key="3">
    <source>
        <dbReference type="ARBA" id="ARBA00022801"/>
    </source>
</evidence>
<proteinExistence type="predicted"/>
<feature type="chain" id="PRO_5002628509" evidence="4">
    <location>
        <begin position="21"/>
        <end position="163"/>
    </location>
</feature>
<dbReference type="GO" id="GO:0003676">
    <property type="term" value="F:nucleic acid binding"/>
    <property type="evidence" value="ECO:0007669"/>
    <property type="project" value="InterPro"/>
</dbReference>
<accession>A0P6T9</accession>
<dbReference type="PANTHER" id="PTHR12302">
    <property type="entry name" value="EBNA2 BINDING PROTEIN P100"/>
    <property type="match status" value="1"/>
</dbReference>
<dbReference type="Pfam" id="PF00565">
    <property type="entry name" value="SNase"/>
    <property type="match status" value="1"/>
</dbReference>
<feature type="domain" description="TNase-like" evidence="5">
    <location>
        <begin position="20"/>
        <end position="147"/>
    </location>
</feature>
<dbReference type="GO" id="GO:0016787">
    <property type="term" value="F:hydrolase activity"/>
    <property type="evidence" value="ECO:0007669"/>
    <property type="project" value="UniProtKB-KW"/>
</dbReference>
<keyword evidence="1" id="KW-0540">Nuclease</keyword>
<dbReference type="PROSITE" id="PS01123">
    <property type="entry name" value="TNASE_1"/>
    <property type="match status" value="1"/>
</dbReference>
<keyword evidence="4" id="KW-0732">Signal</keyword>
<sequence length="163" mass="18883">MIGKLIILLCLSVMFGHAHADVKGRVIRVVDGDTIILQEMNGKIIKVRLLGIDAPELDQPFGYESSALLTSFVENKMVYVASNKKDRYQRLLGKVLMKEKDINYQLIKNGYAWHFKRYSSNQKKNDVLLYADAEKEAQQFRRGLWKALSPKPPWEWRKKSVKN</sequence>
<dbReference type="Proteomes" id="UP000054262">
    <property type="component" value="Unassembled WGS sequence"/>
</dbReference>
<dbReference type="GO" id="GO:0004519">
    <property type="term" value="F:endonuclease activity"/>
    <property type="evidence" value="ECO:0007669"/>
    <property type="project" value="UniProtKB-KW"/>
</dbReference>
<dbReference type="OrthoDB" id="9805504at2"/>
<dbReference type="AlphaFoldDB" id="A0P6T9"/>